<feature type="domain" description="DUF1980" evidence="2">
    <location>
        <begin position="33"/>
        <end position="135"/>
    </location>
</feature>
<gene>
    <name evidence="3" type="ORF">CCE28_20730</name>
</gene>
<dbReference type="PROSITE" id="PS51257">
    <property type="entry name" value="PROKAR_LIPOPROTEIN"/>
    <property type="match status" value="1"/>
</dbReference>
<evidence type="ECO:0000313" key="4">
    <source>
        <dbReference type="Proteomes" id="UP000216024"/>
    </source>
</evidence>
<evidence type="ECO:0000259" key="2">
    <source>
        <dbReference type="Pfam" id="PF21537"/>
    </source>
</evidence>
<dbReference type="OrthoDB" id="9770408at2"/>
<evidence type="ECO:0000313" key="3">
    <source>
        <dbReference type="EMBL" id="PAB56498.1"/>
    </source>
</evidence>
<keyword evidence="4" id="KW-1185">Reference proteome</keyword>
<organism evidence="3 4">
    <name type="scientific">Anaeromicrobium sediminis</name>
    <dbReference type="NCBI Taxonomy" id="1478221"/>
    <lineage>
        <taxon>Bacteria</taxon>
        <taxon>Bacillati</taxon>
        <taxon>Bacillota</taxon>
        <taxon>Clostridia</taxon>
        <taxon>Peptostreptococcales</taxon>
        <taxon>Thermotaleaceae</taxon>
        <taxon>Anaeromicrobium</taxon>
    </lineage>
</organism>
<keyword evidence="1" id="KW-0732">Signal</keyword>
<dbReference type="AlphaFoldDB" id="A0A267MC36"/>
<dbReference type="PANTHER" id="PTHR40047:SF1">
    <property type="entry name" value="UPF0703 PROTEIN YCGQ"/>
    <property type="match status" value="1"/>
</dbReference>
<evidence type="ECO:0000256" key="1">
    <source>
        <dbReference type="SAM" id="SignalP"/>
    </source>
</evidence>
<protein>
    <recommendedName>
        <fullName evidence="2">DUF1980 domain-containing protein</fullName>
    </recommendedName>
</protein>
<comment type="caution">
    <text evidence="3">The sequence shown here is derived from an EMBL/GenBank/DDBJ whole genome shotgun (WGS) entry which is preliminary data.</text>
</comment>
<dbReference type="InterPro" id="IPR048447">
    <property type="entry name" value="DUF1980_C"/>
</dbReference>
<proteinExistence type="predicted"/>
<dbReference type="EMBL" id="NIBG01000034">
    <property type="protein sequence ID" value="PAB56498.1"/>
    <property type="molecule type" value="Genomic_DNA"/>
</dbReference>
<feature type="chain" id="PRO_5038633918" description="DUF1980 domain-containing protein" evidence="1">
    <location>
        <begin position="21"/>
        <end position="158"/>
    </location>
</feature>
<sequence>MKKVLILIIVSILVFVGCNNDSGLNDLVDNTDKETNISADSVVEIKEKMFLAQVNDIYLNADEYIGKTIQYEGYLFIYDSEDLTQPKYFVIRNGPGCCGNDGTIGFEVTWEGQFPEANEWLEVRGVLESYEENGNNYLRIVLESLEVLEVRGKETIYQ</sequence>
<name>A0A267MC36_9FIRM</name>
<dbReference type="InterPro" id="IPR052955">
    <property type="entry name" value="UPF0703_membrane_permease"/>
</dbReference>
<dbReference type="PANTHER" id="PTHR40047">
    <property type="entry name" value="UPF0703 PROTEIN YCGQ"/>
    <property type="match status" value="1"/>
</dbReference>
<dbReference type="Proteomes" id="UP000216024">
    <property type="component" value="Unassembled WGS sequence"/>
</dbReference>
<accession>A0A267MC36</accession>
<dbReference type="Pfam" id="PF21537">
    <property type="entry name" value="DUF1980_C"/>
    <property type="match status" value="1"/>
</dbReference>
<reference evidence="3 4" key="1">
    <citation type="submission" date="2017-06" db="EMBL/GenBank/DDBJ databases">
        <title>Draft genome sequence of anaerobic fermentative bacterium Anaeromicrobium sediminis DY2726D isolated from West Pacific Ocean sediments.</title>
        <authorList>
            <person name="Zeng X."/>
        </authorList>
    </citation>
    <scope>NUCLEOTIDE SEQUENCE [LARGE SCALE GENOMIC DNA]</scope>
    <source>
        <strain evidence="3 4">DY2726D</strain>
    </source>
</reference>
<feature type="signal peptide" evidence="1">
    <location>
        <begin position="1"/>
        <end position="20"/>
    </location>
</feature>
<dbReference type="RefSeq" id="WP_095135985.1">
    <property type="nucleotide sequence ID" value="NZ_NIBG01000034.1"/>
</dbReference>